<dbReference type="InterPro" id="IPR023631">
    <property type="entry name" value="Amidase_dom"/>
</dbReference>
<dbReference type="InterPro" id="IPR000120">
    <property type="entry name" value="Amidase"/>
</dbReference>
<dbReference type="GO" id="GO:0003824">
    <property type="term" value="F:catalytic activity"/>
    <property type="evidence" value="ECO:0007669"/>
    <property type="project" value="InterPro"/>
</dbReference>
<dbReference type="InterPro" id="IPR036928">
    <property type="entry name" value="AS_sf"/>
</dbReference>
<dbReference type="AlphaFoldDB" id="A0A381NK77"/>
<dbReference type="Pfam" id="PF01425">
    <property type="entry name" value="Amidase"/>
    <property type="match status" value="1"/>
</dbReference>
<accession>A0A381NK77</accession>
<reference evidence="2" key="1">
    <citation type="submission" date="2018-05" db="EMBL/GenBank/DDBJ databases">
        <authorList>
            <person name="Lanie J.A."/>
            <person name="Ng W.-L."/>
            <person name="Kazmierczak K.M."/>
            <person name="Andrzejewski T.M."/>
            <person name="Davidsen T.M."/>
            <person name="Wayne K.J."/>
            <person name="Tettelin H."/>
            <person name="Glass J.I."/>
            <person name="Rusch D."/>
            <person name="Podicherti R."/>
            <person name="Tsui H.-C.T."/>
            <person name="Winkler M.E."/>
        </authorList>
    </citation>
    <scope>NUCLEOTIDE SEQUENCE</scope>
</reference>
<dbReference type="InterPro" id="IPR020556">
    <property type="entry name" value="Amidase_CS"/>
</dbReference>
<dbReference type="SUPFAM" id="SSF75304">
    <property type="entry name" value="Amidase signature (AS) enzymes"/>
    <property type="match status" value="1"/>
</dbReference>
<dbReference type="EMBL" id="UINC01000356">
    <property type="protein sequence ID" value="SUZ53923.1"/>
    <property type="molecule type" value="Genomic_DNA"/>
</dbReference>
<dbReference type="PROSITE" id="PS00571">
    <property type="entry name" value="AMIDASES"/>
    <property type="match status" value="1"/>
</dbReference>
<evidence type="ECO:0000313" key="2">
    <source>
        <dbReference type="EMBL" id="SUZ53923.1"/>
    </source>
</evidence>
<protein>
    <recommendedName>
        <fullName evidence="1">Amidase domain-containing protein</fullName>
    </recommendedName>
</protein>
<dbReference type="Gene3D" id="3.90.1300.10">
    <property type="entry name" value="Amidase signature (AS) domain"/>
    <property type="match status" value="1"/>
</dbReference>
<dbReference type="PANTHER" id="PTHR11895:SF76">
    <property type="entry name" value="INDOLEACETAMIDE HYDROLASE"/>
    <property type="match status" value="1"/>
</dbReference>
<name>A0A381NK77_9ZZZZ</name>
<evidence type="ECO:0000259" key="1">
    <source>
        <dbReference type="Pfam" id="PF01425"/>
    </source>
</evidence>
<sequence length="478" mass="51494">MNDRELMFLSAHEQRRLIAKKAISSVEMVEASYRRITELEPQLNAFITLDEEGALSAARKADEQLAKGKNLGVLHGVPIAVKDLEVTKGLRTTLGSTFFKNWIPDYDSVAVERLRATGAVILGKTNTPEFGNREETFTDIAATCNNPWDPSRMPGGSSGGTASAIAAGMCSIGTGSDGGGSVRLPASFCGIFGHKPTHGRIPRYGGQAKPAYNSAGTSGPMSNDVRDSAILNQALSGFDVRDPGSIKTAVPDYLTELEDGVDQMRIGTTMTLGISDVNDDVATAVENSWTAFSELGANVEKLAIAFDPIPREAWWTLWTAGQVAMYGHLADERPEDLMPYTLEMIEHGRTLTGADVSLALRNVQNLQLQLHQVFQEYDLILAPTNAAVAWPHLQPPEKIGSEINQDDMAGINYGAIPFTMVFNSSFNPASSIPCGFGEAGMPVGLQIIGGYDDDATVLRASRAFEQVRPWIGDRPSIS</sequence>
<gene>
    <name evidence="2" type="ORF">METZ01_LOCUS6777</name>
</gene>
<proteinExistence type="predicted"/>
<organism evidence="2">
    <name type="scientific">marine metagenome</name>
    <dbReference type="NCBI Taxonomy" id="408172"/>
    <lineage>
        <taxon>unclassified sequences</taxon>
        <taxon>metagenomes</taxon>
        <taxon>ecological metagenomes</taxon>
    </lineage>
</organism>
<feature type="domain" description="Amidase" evidence="1">
    <location>
        <begin position="27"/>
        <end position="458"/>
    </location>
</feature>
<dbReference type="PANTHER" id="PTHR11895">
    <property type="entry name" value="TRANSAMIDASE"/>
    <property type="match status" value="1"/>
</dbReference>